<proteinExistence type="predicted"/>
<reference evidence="1" key="1">
    <citation type="submission" date="2021-10" db="EMBL/GenBank/DDBJ databases">
        <authorList>
            <person name="Lavering E.D."/>
            <person name="James R."/>
            <person name="Fairholm J.D."/>
            <person name="Ogilvie B.H."/>
            <person name="Thurgood T.L."/>
            <person name="Robison R.A."/>
            <person name="Grose J.H."/>
        </authorList>
    </citation>
    <scope>NUCLEOTIDE SEQUENCE</scope>
</reference>
<keyword evidence="2" id="KW-1185">Reference proteome</keyword>
<name>A0AAE8YUN4_9CAUD</name>
<dbReference type="EMBL" id="OK499992">
    <property type="protein sequence ID" value="UGO50917.1"/>
    <property type="molecule type" value="Genomic_DNA"/>
</dbReference>
<evidence type="ECO:0000313" key="1">
    <source>
        <dbReference type="EMBL" id="UGO50917.1"/>
    </source>
</evidence>
<dbReference type="Proteomes" id="UP000827544">
    <property type="component" value="Segment"/>
</dbReference>
<protein>
    <submittedName>
        <fullName evidence="1">Uncharacterized protein</fullName>
    </submittedName>
</protein>
<accession>A0AAE8YUN4</accession>
<organism evidence="1 2">
    <name type="scientific">Bacillus phage vB_BanS_Nate</name>
    <dbReference type="NCBI Taxonomy" id="2894788"/>
    <lineage>
        <taxon>Viruses</taxon>
        <taxon>Duplodnaviria</taxon>
        <taxon>Heunggongvirae</taxon>
        <taxon>Uroviricota</taxon>
        <taxon>Caudoviricetes</taxon>
        <taxon>Joanripponvirinae</taxon>
        <taxon>Natevirus</taxon>
        <taxon>Natevirus nate</taxon>
    </lineage>
</organism>
<sequence length="77" mass="8799">MNRLWTSLKYVKGCVDMNKNSMVQEAIEVLSRGYLLDGDEITVKVRGGRVKIKSYGEDFVVNVYKNKKISLDKGNKQ</sequence>
<gene>
    <name evidence="1" type="ORF">NATE_64</name>
</gene>
<evidence type="ECO:0000313" key="2">
    <source>
        <dbReference type="Proteomes" id="UP000827544"/>
    </source>
</evidence>